<evidence type="ECO:0000256" key="1">
    <source>
        <dbReference type="PROSITE-ProRule" id="PRU00176"/>
    </source>
</evidence>
<dbReference type="Pfam" id="PF00076">
    <property type="entry name" value="RRM_1"/>
    <property type="match status" value="1"/>
</dbReference>
<keyword evidence="1" id="KW-0694">RNA-binding</keyword>
<dbReference type="eggNOG" id="KOG0114">
    <property type="taxonomic scope" value="Eukaryota"/>
</dbReference>
<dbReference type="FunCoup" id="K1VRA5">
    <property type="interactions" value="518"/>
</dbReference>
<evidence type="ECO:0000313" key="4">
    <source>
        <dbReference type="Proteomes" id="UP000006757"/>
    </source>
</evidence>
<evidence type="ECO:0000313" key="3">
    <source>
        <dbReference type="EMBL" id="EKC99242.1"/>
    </source>
</evidence>
<keyword evidence="4" id="KW-1185">Reference proteome</keyword>
<dbReference type="InterPro" id="IPR012677">
    <property type="entry name" value="Nucleotide-bd_a/b_plait_sf"/>
</dbReference>
<dbReference type="InterPro" id="IPR000504">
    <property type="entry name" value="RRM_dom"/>
</dbReference>
<reference evidence="3 4" key="1">
    <citation type="journal article" date="2012" name="Eukaryot. Cell">
        <title>Genome sequence of the Trichosporon asahii environmental strain CBS 8904.</title>
        <authorList>
            <person name="Yang R.Y."/>
            <person name="Li H.T."/>
            <person name="Zhu H."/>
            <person name="Zhou G.P."/>
            <person name="Wang M."/>
            <person name="Wang L."/>
        </authorList>
    </citation>
    <scope>NUCLEOTIDE SEQUENCE [LARGE SCALE GENOMIC DNA]</scope>
    <source>
        <strain evidence="3 4">CBS 8904</strain>
    </source>
</reference>
<organism evidence="3 4">
    <name type="scientific">Trichosporon asahii var. asahii (strain CBS 8904)</name>
    <name type="common">Yeast</name>
    <dbReference type="NCBI Taxonomy" id="1220162"/>
    <lineage>
        <taxon>Eukaryota</taxon>
        <taxon>Fungi</taxon>
        <taxon>Dikarya</taxon>
        <taxon>Basidiomycota</taxon>
        <taxon>Agaricomycotina</taxon>
        <taxon>Tremellomycetes</taxon>
        <taxon>Trichosporonales</taxon>
        <taxon>Trichosporonaceae</taxon>
        <taxon>Trichosporon</taxon>
    </lineage>
</organism>
<dbReference type="HOGENOM" id="CLU_012062_25_2_1"/>
<dbReference type="Proteomes" id="UP000006757">
    <property type="component" value="Unassembled WGS sequence"/>
</dbReference>
<dbReference type="AlphaFoldDB" id="K1VRA5"/>
<dbReference type="PANTHER" id="PTHR48034">
    <property type="entry name" value="TRANSFORMER-2 SEX-DETERMINING PROTEIN-RELATED"/>
    <property type="match status" value="1"/>
</dbReference>
<protein>
    <recommendedName>
        <fullName evidence="2">RRM domain-containing protein</fullName>
    </recommendedName>
</protein>
<dbReference type="OrthoDB" id="275748at2759"/>
<feature type="domain" description="RRM" evidence="2">
    <location>
        <begin position="11"/>
        <end position="91"/>
    </location>
</feature>
<dbReference type="InterPro" id="IPR035979">
    <property type="entry name" value="RBD_domain_sf"/>
</dbReference>
<dbReference type="STRING" id="1220162.K1VRA5"/>
<evidence type="ECO:0000259" key="2">
    <source>
        <dbReference type="PROSITE" id="PS50102"/>
    </source>
</evidence>
<dbReference type="OMA" id="HQPDKMV"/>
<name>K1VRA5_TRIAC</name>
<dbReference type="Gene3D" id="3.30.70.330">
    <property type="match status" value="1"/>
</dbReference>
<sequence length="122" mass="13770">MSQAPKDPVTARILLPSTDLRNFNISGSDLYGLFGKYGPIRQVRLGTSTELKTKGTAYVVFESPDDAKEAINALNGFHLMERYIVVLYHQPVKQQASQLAKAEIRAREQELEMEKRRLGMTD</sequence>
<dbReference type="EMBL" id="AMBO01000373">
    <property type="protein sequence ID" value="EKC99242.1"/>
    <property type="molecule type" value="Genomic_DNA"/>
</dbReference>
<comment type="caution">
    <text evidence="3">The sequence shown here is derived from an EMBL/GenBank/DDBJ whole genome shotgun (WGS) entry which is preliminary data.</text>
</comment>
<dbReference type="PROSITE" id="PS50102">
    <property type="entry name" value="RRM"/>
    <property type="match status" value="1"/>
</dbReference>
<dbReference type="SUPFAM" id="SSF54928">
    <property type="entry name" value="RNA-binding domain, RBD"/>
    <property type="match status" value="1"/>
</dbReference>
<dbReference type="InParanoid" id="K1VRA5"/>
<gene>
    <name evidence="3" type="ORF">A1Q2_06442</name>
</gene>
<dbReference type="GO" id="GO:0003723">
    <property type="term" value="F:RNA binding"/>
    <property type="evidence" value="ECO:0007669"/>
    <property type="project" value="UniProtKB-UniRule"/>
</dbReference>
<dbReference type="SMART" id="SM00360">
    <property type="entry name" value="RRM"/>
    <property type="match status" value="1"/>
</dbReference>
<proteinExistence type="predicted"/>
<dbReference type="InterPro" id="IPR050441">
    <property type="entry name" value="RBM"/>
</dbReference>
<accession>K1VRA5</accession>